<comment type="caution">
    <text evidence="1">The sequence shown here is derived from an EMBL/GenBank/DDBJ whole genome shotgun (WGS) entry which is preliminary data.</text>
</comment>
<gene>
    <name evidence="1" type="ORF">SDC9_131971</name>
</gene>
<proteinExistence type="predicted"/>
<dbReference type="AlphaFoldDB" id="A0A645D6R6"/>
<organism evidence="1">
    <name type="scientific">bioreactor metagenome</name>
    <dbReference type="NCBI Taxonomy" id="1076179"/>
    <lineage>
        <taxon>unclassified sequences</taxon>
        <taxon>metagenomes</taxon>
        <taxon>ecological metagenomes</taxon>
    </lineage>
</organism>
<protein>
    <submittedName>
        <fullName evidence="1">Uncharacterized protein</fullName>
    </submittedName>
</protein>
<name>A0A645D6R6_9ZZZZ</name>
<dbReference type="AntiFam" id="ANF00141">
    <property type="entry name" value="Shadow ORF (opposite guaB)"/>
</dbReference>
<sequence length="167" mass="18488">MEVAVAGAFFHCRQTAHATVCLETTALEDFEFARRLIRTSQHTAQHDGMSTGSHRFDDVSRILDSAVSDNCFAVFSRHTCSIIDSCDLRNTNTSYDTGRTDRARSDSDFDYIDSDIKQSAGSFCSRYISGNQGCVRELIADFFNFADNAGAMAMRCVDDDCICTGIQ</sequence>
<accession>A0A645D6R6</accession>
<dbReference type="EMBL" id="VSSQ01033337">
    <property type="protein sequence ID" value="MPM84895.1"/>
    <property type="molecule type" value="Genomic_DNA"/>
</dbReference>
<evidence type="ECO:0000313" key="1">
    <source>
        <dbReference type="EMBL" id="MPM84895.1"/>
    </source>
</evidence>
<reference evidence="1" key="1">
    <citation type="submission" date="2019-08" db="EMBL/GenBank/DDBJ databases">
        <authorList>
            <person name="Kucharzyk K."/>
            <person name="Murdoch R.W."/>
            <person name="Higgins S."/>
            <person name="Loffler F."/>
        </authorList>
    </citation>
    <scope>NUCLEOTIDE SEQUENCE</scope>
</reference>